<dbReference type="Pfam" id="PF00320">
    <property type="entry name" value="GATA"/>
    <property type="match status" value="1"/>
</dbReference>
<dbReference type="PANTHER" id="PTHR45658:SF124">
    <property type="entry name" value="GATA TRANSCRIPTION FACTOR 5-LIKE"/>
    <property type="match status" value="1"/>
</dbReference>
<dbReference type="FunFam" id="3.30.50.10:FF:000018">
    <property type="entry name" value="GATA transcription factor"/>
    <property type="match status" value="1"/>
</dbReference>
<sequence length="342" mass="37110">MEVPKLFMGGYIGGGGAGAGAGQFSPEKQKPGDHFIIDDLLDFSNEDAVMTDGFFDNVTGNSTDSSIVTAVDSCNSGSGPQFSGNVVSRSFGDSQFTGDLCVPYDDLAELEWLSNFVEDSFSVQQDLQALHYLSGPSTTAIAAAAAKPQTPESSSSETLPSRNVPFFKPETPLPGKARSKRSRAAPCDWSTRLLHLPTPSESDLTNQKPLSPAPKTTSCKKRESKQNESESSSGRKCLHCGSEKTPQWRTGPMGPKTLCNACGVRYKSGRLVPEYRPAASPTFVSAKHSNSHRKVLELRRQKEMHRAQQQQFLSQSSIFGVSNGCSDYLTHHRSGPDFRHLI</sequence>
<dbReference type="InterPro" id="IPR013088">
    <property type="entry name" value="Znf_NHR/GATA"/>
</dbReference>
<dbReference type="PANTHER" id="PTHR45658">
    <property type="entry name" value="GATA TRANSCRIPTION FACTOR"/>
    <property type="match status" value="1"/>
</dbReference>
<dbReference type="Gene3D" id="3.30.50.10">
    <property type="entry name" value="Erythroid Transcription Factor GATA-1, subunit A"/>
    <property type="match status" value="1"/>
</dbReference>
<evidence type="ECO:0000256" key="11">
    <source>
        <dbReference type="PIRNR" id="PIRNR016992"/>
    </source>
</evidence>
<feature type="compositionally biased region" description="Low complexity" evidence="13">
    <location>
        <begin position="143"/>
        <end position="161"/>
    </location>
</feature>
<dbReference type="SUPFAM" id="SSF57716">
    <property type="entry name" value="Glucocorticoid receptor-like (DNA-binding domain)"/>
    <property type="match status" value="1"/>
</dbReference>
<name>A0A5N6QIW1_9ROSI</name>
<evidence type="ECO:0000256" key="6">
    <source>
        <dbReference type="ARBA" id="ARBA00023015"/>
    </source>
</evidence>
<feature type="compositionally biased region" description="Polar residues" evidence="13">
    <location>
        <begin position="199"/>
        <end position="217"/>
    </location>
</feature>
<evidence type="ECO:0000256" key="9">
    <source>
        <dbReference type="ARBA" id="ARBA00023163"/>
    </source>
</evidence>
<evidence type="ECO:0000256" key="5">
    <source>
        <dbReference type="ARBA" id="ARBA00022833"/>
    </source>
</evidence>
<evidence type="ECO:0000256" key="7">
    <source>
        <dbReference type="ARBA" id="ARBA00023125"/>
    </source>
</evidence>
<dbReference type="PIRSF" id="PIRSF016992">
    <property type="entry name" value="TF_GATA_plant"/>
    <property type="match status" value="1"/>
</dbReference>
<dbReference type="GO" id="GO:0043565">
    <property type="term" value="F:sequence-specific DNA binding"/>
    <property type="evidence" value="ECO:0007669"/>
    <property type="project" value="InterPro"/>
</dbReference>
<dbReference type="InterPro" id="IPR051140">
    <property type="entry name" value="GATA_TF"/>
</dbReference>
<keyword evidence="10 11" id="KW-0539">Nucleus</keyword>
<comment type="similarity">
    <text evidence="2 11">Belongs to the type IV zinc-finger family. Class A subfamily.</text>
</comment>
<dbReference type="SMART" id="SM00401">
    <property type="entry name" value="ZnF_GATA"/>
    <property type="match status" value="1"/>
</dbReference>
<reference evidence="15 16" key="1">
    <citation type="submission" date="2019-06" db="EMBL/GenBank/DDBJ databases">
        <title>A chromosomal-level reference genome of Carpinus fangiana (Coryloideae, Betulaceae).</title>
        <authorList>
            <person name="Yang X."/>
            <person name="Wang Z."/>
            <person name="Zhang L."/>
            <person name="Hao G."/>
            <person name="Liu J."/>
            <person name="Yang Y."/>
        </authorList>
    </citation>
    <scope>NUCLEOTIDE SEQUENCE [LARGE SCALE GENOMIC DNA]</scope>
    <source>
        <strain evidence="15">Cfa_2016G</strain>
        <tissue evidence="15">Leaf</tissue>
    </source>
</reference>
<evidence type="ECO:0000256" key="12">
    <source>
        <dbReference type="PROSITE-ProRule" id="PRU00094"/>
    </source>
</evidence>
<dbReference type="OrthoDB" id="2162994at2759"/>
<evidence type="ECO:0000259" key="14">
    <source>
        <dbReference type="PROSITE" id="PS50114"/>
    </source>
</evidence>
<dbReference type="PROSITE" id="PS00344">
    <property type="entry name" value="GATA_ZN_FINGER_1"/>
    <property type="match status" value="1"/>
</dbReference>
<comment type="function">
    <text evidence="11">Transcriptional activator that specifically binds 5'-GATA-3' or 5'-GAT-3' motifs within gene promoters.</text>
</comment>
<dbReference type="GO" id="GO:0045893">
    <property type="term" value="P:positive regulation of DNA-templated transcription"/>
    <property type="evidence" value="ECO:0007669"/>
    <property type="project" value="InterPro"/>
</dbReference>
<evidence type="ECO:0000256" key="2">
    <source>
        <dbReference type="ARBA" id="ARBA00005694"/>
    </source>
</evidence>
<dbReference type="GO" id="GO:0005634">
    <property type="term" value="C:nucleus"/>
    <property type="evidence" value="ECO:0007669"/>
    <property type="project" value="UniProtKB-SubCell"/>
</dbReference>
<feature type="domain" description="GATA-type" evidence="14">
    <location>
        <begin position="231"/>
        <end position="267"/>
    </location>
</feature>
<evidence type="ECO:0000256" key="1">
    <source>
        <dbReference type="ARBA" id="ARBA00004123"/>
    </source>
</evidence>
<keyword evidence="3" id="KW-0479">Metal-binding</keyword>
<evidence type="ECO:0000256" key="10">
    <source>
        <dbReference type="ARBA" id="ARBA00023242"/>
    </source>
</evidence>
<dbReference type="Proteomes" id="UP000327013">
    <property type="component" value="Chromosome 1"/>
</dbReference>
<evidence type="ECO:0000256" key="13">
    <source>
        <dbReference type="SAM" id="MobiDB-lite"/>
    </source>
</evidence>
<dbReference type="CDD" id="cd00202">
    <property type="entry name" value="ZnF_GATA"/>
    <property type="match status" value="1"/>
</dbReference>
<dbReference type="InterPro" id="IPR000679">
    <property type="entry name" value="Znf_GATA"/>
</dbReference>
<keyword evidence="6 11" id="KW-0805">Transcription regulation</keyword>
<evidence type="ECO:0000256" key="8">
    <source>
        <dbReference type="ARBA" id="ARBA00023159"/>
    </source>
</evidence>
<keyword evidence="9 11" id="KW-0804">Transcription</keyword>
<dbReference type="PROSITE" id="PS50114">
    <property type="entry name" value="GATA_ZN_FINGER_2"/>
    <property type="match status" value="1"/>
</dbReference>
<comment type="subcellular location">
    <subcellularLocation>
        <location evidence="1 11">Nucleus</location>
    </subcellularLocation>
</comment>
<evidence type="ECO:0000313" key="16">
    <source>
        <dbReference type="Proteomes" id="UP000327013"/>
    </source>
</evidence>
<dbReference type="AlphaFoldDB" id="A0A5N6QIW1"/>
<accession>A0A5N6QIW1</accession>
<protein>
    <recommendedName>
        <fullName evidence="11">GATA transcription factor</fullName>
    </recommendedName>
</protein>
<proteinExistence type="inferred from homology"/>
<keyword evidence="7 11" id="KW-0238">DNA-binding</keyword>
<keyword evidence="8 11" id="KW-0010">Activator</keyword>
<dbReference type="EMBL" id="CM017321">
    <property type="protein sequence ID" value="KAE7999206.1"/>
    <property type="molecule type" value="Genomic_DNA"/>
</dbReference>
<evidence type="ECO:0000256" key="4">
    <source>
        <dbReference type="ARBA" id="ARBA00022771"/>
    </source>
</evidence>
<gene>
    <name evidence="15" type="ORF">FH972_003661</name>
</gene>
<dbReference type="GO" id="GO:0008270">
    <property type="term" value="F:zinc ion binding"/>
    <property type="evidence" value="ECO:0007669"/>
    <property type="project" value="UniProtKB-KW"/>
</dbReference>
<keyword evidence="16" id="KW-1185">Reference proteome</keyword>
<dbReference type="InterPro" id="IPR016679">
    <property type="entry name" value="TF_GATA_pln"/>
</dbReference>
<evidence type="ECO:0000313" key="15">
    <source>
        <dbReference type="EMBL" id="KAE7999206.1"/>
    </source>
</evidence>
<dbReference type="GO" id="GO:0030154">
    <property type="term" value="P:cell differentiation"/>
    <property type="evidence" value="ECO:0007669"/>
    <property type="project" value="TreeGrafter"/>
</dbReference>
<evidence type="ECO:0000256" key="3">
    <source>
        <dbReference type="ARBA" id="ARBA00022723"/>
    </source>
</evidence>
<keyword evidence="4 12" id="KW-0863">Zinc-finger</keyword>
<keyword evidence="5" id="KW-0862">Zinc</keyword>
<feature type="region of interest" description="Disordered" evidence="13">
    <location>
        <begin position="143"/>
        <end position="248"/>
    </location>
</feature>
<organism evidence="15 16">
    <name type="scientific">Carpinus fangiana</name>
    <dbReference type="NCBI Taxonomy" id="176857"/>
    <lineage>
        <taxon>Eukaryota</taxon>
        <taxon>Viridiplantae</taxon>
        <taxon>Streptophyta</taxon>
        <taxon>Embryophyta</taxon>
        <taxon>Tracheophyta</taxon>
        <taxon>Spermatophyta</taxon>
        <taxon>Magnoliopsida</taxon>
        <taxon>eudicotyledons</taxon>
        <taxon>Gunneridae</taxon>
        <taxon>Pentapetalae</taxon>
        <taxon>rosids</taxon>
        <taxon>fabids</taxon>
        <taxon>Fagales</taxon>
        <taxon>Betulaceae</taxon>
        <taxon>Carpinus</taxon>
    </lineage>
</organism>